<evidence type="ECO:0000313" key="4">
    <source>
        <dbReference type="EMBL" id="RHN51133.1"/>
    </source>
</evidence>
<accession>A0A072UA67</accession>
<dbReference type="EnsemblPlants" id="KEH25973">
    <property type="protein sequence ID" value="KEH25973"/>
    <property type="gene ID" value="MTR_6g038620"/>
</dbReference>
<evidence type="ECO:0000313" key="3">
    <source>
        <dbReference type="EMBL" id="KEH25973.1"/>
    </source>
</evidence>
<gene>
    <name evidence="3" type="ordered locus">MTR_6g038620</name>
    <name evidence="4" type="ORF">MtrunA17_Chr6g0465091</name>
</gene>
<dbReference type="EMBL" id="CM001222">
    <property type="protein sequence ID" value="KEH25973.1"/>
    <property type="molecule type" value="Genomic_DNA"/>
</dbReference>
<dbReference type="InterPro" id="IPR009810">
    <property type="entry name" value="Nodulin_late_dom"/>
</dbReference>
<dbReference type="Gramene" id="rna35517">
    <property type="protein sequence ID" value="RHN51133.1"/>
    <property type="gene ID" value="gene35517"/>
</dbReference>
<dbReference type="HOGENOM" id="CLU_181053_7_2_1"/>
<evidence type="ECO:0000313" key="5">
    <source>
        <dbReference type="EnsemblPlants" id="KEH25973"/>
    </source>
</evidence>
<dbReference type="Proteomes" id="UP000265566">
    <property type="component" value="Chromosome 6"/>
</dbReference>
<dbReference type="EMBL" id="PSQE01000006">
    <property type="protein sequence ID" value="RHN51133.1"/>
    <property type="molecule type" value="Genomic_DNA"/>
</dbReference>
<protein>
    <submittedName>
        <fullName evidence="3">Nodule Cysteine-Rich (NCR) secreted peptide</fullName>
    </submittedName>
    <submittedName>
        <fullName evidence="4">Putative Late nodulin</fullName>
    </submittedName>
</protein>
<dbReference type="Pfam" id="PF07127">
    <property type="entry name" value="Nodulin_late"/>
    <property type="match status" value="1"/>
</dbReference>
<organism evidence="3 6">
    <name type="scientific">Medicago truncatula</name>
    <name type="common">Barrel medic</name>
    <name type="synonym">Medicago tribuloides</name>
    <dbReference type="NCBI Taxonomy" id="3880"/>
    <lineage>
        <taxon>Eukaryota</taxon>
        <taxon>Viridiplantae</taxon>
        <taxon>Streptophyta</taxon>
        <taxon>Embryophyta</taxon>
        <taxon>Tracheophyta</taxon>
        <taxon>Spermatophyta</taxon>
        <taxon>Magnoliopsida</taxon>
        <taxon>eudicotyledons</taxon>
        <taxon>Gunneridae</taxon>
        <taxon>Pentapetalae</taxon>
        <taxon>rosids</taxon>
        <taxon>fabids</taxon>
        <taxon>Fabales</taxon>
        <taxon>Fabaceae</taxon>
        <taxon>Papilionoideae</taxon>
        <taxon>50 kb inversion clade</taxon>
        <taxon>NPAAA clade</taxon>
        <taxon>Hologalegina</taxon>
        <taxon>IRL clade</taxon>
        <taxon>Trifolieae</taxon>
        <taxon>Medicago</taxon>
    </lineage>
</organism>
<feature type="signal peptide" evidence="1">
    <location>
        <begin position="1"/>
        <end position="22"/>
    </location>
</feature>
<reference evidence="3 6" key="1">
    <citation type="journal article" date="2011" name="Nature">
        <title>The Medicago genome provides insight into the evolution of rhizobial symbioses.</title>
        <authorList>
            <person name="Young N.D."/>
            <person name="Debelle F."/>
            <person name="Oldroyd G.E."/>
            <person name="Geurts R."/>
            <person name="Cannon S.B."/>
            <person name="Udvardi M.K."/>
            <person name="Benedito V.A."/>
            <person name="Mayer K.F."/>
            <person name="Gouzy J."/>
            <person name="Schoof H."/>
            <person name="Van de Peer Y."/>
            <person name="Proost S."/>
            <person name="Cook D.R."/>
            <person name="Meyers B.C."/>
            <person name="Spannagl M."/>
            <person name="Cheung F."/>
            <person name="De Mita S."/>
            <person name="Krishnakumar V."/>
            <person name="Gundlach H."/>
            <person name="Zhou S."/>
            <person name="Mudge J."/>
            <person name="Bharti A.K."/>
            <person name="Murray J.D."/>
            <person name="Naoumkina M.A."/>
            <person name="Rosen B."/>
            <person name="Silverstein K.A."/>
            <person name="Tang H."/>
            <person name="Rombauts S."/>
            <person name="Zhao P.X."/>
            <person name="Zhou P."/>
            <person name="Barbe V."/>
            <person name="Bardou P."/>
            <person name="Bechner M."/>
            <person name="Bellec A."/>
            <person name="Berger A."/>
            <person name="Berges H."/>
            <person name="Bidwell S."/>
            <person name="Bisseling T."/>
            <person name="Choisne N."/>
            <person name="Couloux A."/>
            <person name="Denny R."/>
            <person name="Deshpande S."/>
            <person name="Dai X."/>
            <person name="Doyle J.J."/>
            <person name="Dudez A.M."/>
            <person name="Farmer A.D."/>
            <person name="Fouteau S."/>
            <person name="Franken C."/>
            <person name="Gibelin C."/>
            <person name="Gish J."/>
            <person name="Goldstein S."/>
            <person name="Gonzalez A.J."/>
            <person name="Green P.J."/>
            <person name="Hallab A."/>
            <person name="Hartog M."/>
            <person name="Hua A."/>
            <person name="Humphray S.J."/>
            <person name="Jeong D.H."/>
            <person name="Jing Y."/>
            <person name="Jocker A."/>
            <person name="Kenton S.M."/>
            <person name="Kim D.J."/>
            <person name="Klee K."/>
            <person name="Lai H."/>
            <person name="Lang C."/>
            <person name="Lin S."/>
            <person name="Macmil S.L."/>
            <person name="Magdelenat G."/>
            <person name="Matthews L."/>
            <person name="McCorrison J."/>
            <person name="Monaghan E.L."/>
            <person name="Mun J.H."/>
            <person name="Najar F.Z."/>
            <person name="Nicholson C."/>
            <person name="Noirot C."/>
            <person name="O'Bleness M."/>
            <person name="Paule C.R."/>
            <person name="Poulain J."/>
            <person name="Prion F."/>
            <person name="Qin B."/>
            <person name="Qu C."/>
            <person name="Retzel E.F."/>
            <person name="Riddle C."/>
            <person name="Sallet E."/>
            <person name="Samain S."/>
            <person name="Samson N."/>
            <person name="Sanders I."/>
            <person name="Saurat O."/>
            <person name="Scarpelli C."/>
            <person name="Schiex T."/>
            <person name="Segurens B."/>
            <person name="Severin A.J."/>
            <person name="Sherrier D.J."/>
            <person name="Shi R."/>
            <person name="Sims S."/>
            <person name="Singer S.R."/>
            <person name="Sinharoy S."/>
            <person name="Sterck L."/>
            <person name="Viollet A."/>
            <person name="Wang B.B."/>
            <person name="Wang K."/>
            <person name="Wang M."/>
            <person name="Wang X."/>
            <person name="Warfsmann J."/>
            <person name="Weissenbach J."/>
            <person name="White D.D."/>
            <person name="White J.D."/>
            <person name="Wiley G.B."/>
            <person name="Wincker P."/>
            <person name="Xing Y."/>
            <person name="Yang L."/>
            <person name="Yao Z."/>
            <person name="Ying F."/>
            <person name="Zhai J."/>
            <person name="Zhou L."/>
            <person name="Zuber A."/>
            <person name="Denarie J."/>
            <person name="Dixon R.A."/>
            <person name="May G.D."/>
            <person name="Schwartz D.C."/>
            <person name="Rogers J."/>
            <person name="Quetier F."/>
            <person name="Town C.D."/>
            <person name="Roe B.A."/>
        </authorList>
    </citation>
    <scope>NUCLEOTIDE SEQUENCE [LARGE SCALE GENOMIC DNA]</scope>
    <source>
        <strain evidence="3">A17</strain>
        <strain evidence="5 6">cv. Jemalong A17</strain>
    </source>
</reference>
<dbReference type="GO" id="GO:0046872">
    <property type="term" value="F:metal ion binding"/>
    <property type="evidence" value="ECO:0007669"/>
    <property type="project" value="InterPro"/>
</dbReference>
<reference evidence="4" key="4">
    <citation type="journal article" date="2018" name="Nat. Plants">
        <title>Whole-genome landscape of Medicago truncatula symbiotic genes.</title>
        <authorList>
            <person name="Pecrix Y."/>
            <person name="Gamas P."/>
            <person name="Carrere S."/>
        </authorList>
    </citation>
    <scope>NUCLEOTIDE SEQUENCE</scope>
    <source>
        <tissue evidence="4">Leaves</tissue>
    </source>
</reference>
<name>A0A072UA67_MEDTR</name>
<dbReference type="AlphaFoldDB" id="A0A072UA67"/>
<sequence length="76" mass="8994">MDEILKLVYRVIFFVFLYLVISDSQRTCSNFLECYKIYGIPLDGVWRCVKGFCELLIDFNTYKVREVAIVRGENIN</sequence>
<evidence type="ECO:0000259" key="2">
    <source>
        <dbReference type="Pfam" id="PF07127"/>
    </source>
</evidence>
<proteinExistence type="predicted"/>
<keyword evidence="6" id="KW-1185">Reference proteome</keyword>
<reference evidence="3 6" key="2">
    <citation type="journal article" date="2014" name="BMC Genomics">
        <title>An improved genome release (version Mt4.0) for the model legume Medicago truncatula.</title>
        <authorList>
            <person name="Tang H."/>
            <person name="Krishnakumar V."/>
            <person name="Bidwell S."/>
            <person name="Rosen B."/>
            <person name="Chan A."/>
            <person name="Zhou S."/>
            <person name="Gentzbittel L."/>
            <person name="Childs K.L."/>
            <person name="Yandell M."/>
            <person name="Gundlach H."/>
            <person name="Mayer K.F."/>
            <person name="Schwartz D.C."/>
            <person name="Town C.D."/>
        </authorList>
    </citation>
    <scope>GENOME REANNOTATION</scope>
    <source>
        <strain evidence="3">A17</strain>
        <strain evidence="5 6">cv. Jemalong A17</strain>
    </source>
</reference>
<feature type="chain" id="PRO_5014499433" evidence="1">
    <location>
        <begin position="23"/>
        <end position="76"/>
    </location>
</feature>
<evidence type="ECO:0000313" key="6">
    <source>
        <dbReference type="Proteomes" id="UP000002051"/>
    </source>
</evidence>
<dbReference type="Proteomes" id="UP000002051">
    <property type="component" value="Chromosome 6"/>
</dbReference>
<feature type="domain" description="Late nodulin" evidence="2">
    <location>
        <begin position="1"/>
        <end position="54"/>
    </location>
</feature>
<reference evidence="5" key="3">
    <citation type="submission" date="2015-04" db="UniProtKB">
        <authorList>
            <consortium name="EnsemblPlants"/>
        </authorList>
    </citation>
    <scope>IDENTIFICATION</scope>
    <source>
        <strain evidence="5">cv. Jemalong A17</strain>
    </source>
</reference>
<keyword evidence="1" id="KW-0732">Signal</keyword>
<evidence type="ECO:0000256" key="1">
    <source>
        <dbReference type="SAM" id="SignalP"/>
    </source>
</evidence>